<comment type="caution">
    <text evidence="1">The sequence shown here is derived from an EMBL/GenBank/DDBJ whole genome shotgun (WGS) entry which is preliminary data.</text>
</comment>
<accession>A0ABW2UWP7</accession>
<organism evidence="1 2">
    <name type="scientific">Lentibacillus kimchii</name>
    <dbReference type="NCBI Taxonomy" id="1542911"/>
    <lineage>
        <taxon>Bacteria</taxon>
        <taxon>Bacillati</taxon>
        <taxon>Bacillota</taxon>
        <taxon>Bacilli</taxon>
        <taxon>Bacillales</taxon>
        <taxon>Bacillaceae</taxon>
        <taxon>Lentibacillus</taxon>
    </lineage>
</organism>
<dbReference type="RefSeq" id="WP_382361674.1">
    <property type="nucleotide sequence ID" value="NZ_JBHTGR010000057.1"/>
</dbReference>
<evidence type="ECO:0000313" key="2">
    <source>
        <dbReference type="Proteomes" id="UP001596620"/>
    </source>
</evidence>
<sequence>MFNMNDANRQVHIYNLTTDAFYTNKEQSIHNRRMKTIRYNNYLKKLENVDNRIKFANKRNQYLKQYIKDTIDKNTSVRELDDSFMTDNAVISLFDSVLTRTLQINENELTTDLIIVETYFEGILQDLINDGFYYNGEHYIFFSASAGQTRNKRSIFIKESVYNKHEGALMCGMTEKEINDKGGINTNKFLAYKALTASSSNEWIDFDINRTVVVDDLEYNVNSDFDHIDMDDYSINRQNMNVNIEHTDGAGMINPDISDKAMMVRLPFIKGSLIPMPFKQFAQEKANTYIITDIYGDQHDIRDVDVVFTKSQFKLHKYYENWADYQTRFSKWSCQAAVMNVEDTSRTARFNYQMLQTLTDITDDELKDITKHTANDIKNMGSKDTMLKIMGAHKANTPYQQALNKLPELLDDVYSKEVVKDKKKSLVKEARSGKFDIEGKFTYAHPDLYAFCQYLFGLDVTGLLANGEVFTNLYDEDKLDVLRSPHLYREHAVRNNVKGDELSKWFITNGIYSSIHDPISQLLAADWDGDQLLVVADQTIVNAAERNTQDTVPLHYEMATAQPQYITKDNIYDSLVKAYQANIGVISNNISKIWNSNNVDVDAIKWLSFENNFEIDYAKTLVRTKRPDRINERIKNHENQKLPYFFTYAKDKEEHKVVASNNSPVNRLYDIIPDKKIYFKKEVGELDPAMMMYNKKVNQNDELIKEYKRLNQNKKWMLSNNSDDDHGNSPYVHQVIKDELLKFGDQEYVTDVLVQYLYSKQTKNKTTLWECFGDQIVHNINNNIENNAGSCEDCKSTYRMKTKMQVRCPKCQGKKRSKNRNKKVS</sequence>
<gene>
    <name evidence="1" type="ORF">ACFQU8_14120</name>
</gene>
<evidence type="ECO:0000313" key="1">
    <source>
        <dbReference type="EMBL" id="MFC7748324.1"/>
    </source>
</evidence>
<dbReference type="EMBL" id="JBHTGR010000057">
    <property type="protein sequence ID" value="MFC7748324.1"/>
    <property type="molecule type" value="Genomic_DNA"/>
</dbReference>
<name>A0ABW2UWP7_9BACI</name>
<keyword evidence="2" id="KW-1185">Reference proteome</keyword>
<protein>
    <submittedName>
        <fullName evidence="1">Uncharacterized protein</fullName>
    </submittedName>
</protein>
<proteinExistence type="predicted"/>
<dbReference type="Proteomes" id="UP001596620">
    <property type="component" value="Unassembled WGS sequence"/>
</dbReference>
<reference evidence="2" key="1">
    <citation type="journal article" date="2019" name="Int. J. Syst. Evol. Microbiol.">
        <title>The Global Catalogue of Microorganisms (GCM) 10K type strain sequencing project: providing services to taxonomists for standard genome sequencing and annotation.</title>
        <authorList>
            <consortium name="The Broad Institute Genomics Platform"/>
            <consortium name="The Broad Institute Genome Sequencing Center for Infectious Disease"/>
            <person name="Wu L."/>
            <person name="Ma J."/>
        </authorList>
    </citation>
    <scope>NUCLEOTIDE SEQUENCE [LARGE SCALE GENOMIC DNA]</scope>
    <source>
        <strain evidence="2">JCM 30234</strain>
    </source>
</reference>